<name>A0A6M3IFH5_9ZZZZ</name>
<protein>
    <submittedName>
        <fullName evidence="1">Uncharacterized protein</fullName>
    </submittedName>
</protein>
<evidence type="ECO:0000313" key="1">
    <source>
        <dbReference type="EMBL" id="QJA55948.1"/>
    </source>
</evidence>
<organism evidence="1">
    <name type="scientific">viral metagenome</name>
    <dbReference type="NCBI Taxonomy" id="1070528"/>
    <lineage>
        <taxon>unclassified sequences</taxon>
        <taxon>metagenomes</taxon>
        <taxon>organismal metagenomes</taxon>
    </lineage>
</organism>
<dbReference type="AlphaFoldDB" id="A0A6M3IFH5"/>
<reference evidence="1" key="1">
    <citation type="submission" date="2020-03" db="EMBL/GenBank/DDBJ databases">
        <title>The deep terrestrial virosphere.</title>
        <authorList>
            <person name="Holmfeldt K."/>
            <person name="Nilsson E."/>
            <person name="Simone D."/>
            <person name="Lopez-Fernandez M."/>
            <person name="Wu X."/>
            <person name="de Brujin I."/>
            <person name="Lundin D."/>
            <person name="Andersson A."/>
            <person name="Bertilsson S."/>
            <person name="Dopson M."/>
        </authorList>
    </citation>
    <scope>NUCLEOTIDE SEQUENCE</scope>
    <source>
        <strain evidence="1">MM415B01957</strain>
    </source>
</reference>
<proteinExistence type="predicted"/>
<dbReference type="EMBL" id="MT141191">
    <property type="protein sequence ID" value="QJA55948.1"/>
    <property type="molecule type" value="Genomic_DNA"/>
</dbReference>
<gene>
    <name evidence="1" type="ORF">MM415B01957_0001</name>
</gene>
<accession>A0A6M3IFH5</accession>
<sequence length="204" mass="22778">MTLGADIKEALTEIGAVVIVRSGETEYVDLETNAQVTKPFIREFFLEAMVSYDTDMESGSVVEVDLTGEHYLVMNKTPEIVENAIMNYSCVFYKANVSGEILRPSGEVRSTQTYHKVSVFNSVATDCYALLTEPLFSGDLETDEQLGLLGIKKEELYIPRSYGIQVMDRFQPVSGEYYIVESIKARRFPAVDVAILGEDTREGV</sequence>